<name>A0ABX4PWH1_9PSED</name>
<dbReference type="Pfam" id="PF13986">
    <property type="entry name" value="DUF4224"/>
    <property type="match status" value="1"/>
</dbReference>
<feature type="domain" description="DUF4224" evidence="1">
    <location>
        <begin position="2"/>
        <end position="44"/>
    </location>
</feature>
<comment type="caution">
    <text evidence="2">The sequence shown here is derived from an EMBL/GenBank/DDBJ whole genome shotgun (WGS) entry which is preliminary data.</text>
</comment>
<dbReference type="EMBL" id="PHHE01000001">
    <property type="protein sequence ID" value="PKA69407.1"/>
    <property type="molecule type" value="Genomic_DNA"/>
</dbReference>
<sequence length="65" mass="7408">MLLTRDEVADLTGYERPATQSRWLRENSFPFILGGDGHPKVLRQVVISRLGGQCEAKRTPELRLK</sequence>
<evidence type="ECO:0000259" key="1">
    <source>
        <dbReference type="Pfam" id="PF13986"/>
    </source>
</evidence>
<evidence type="ECO:0000313" key="2">
    <source>
        <dbReference type="EMBL" id="PKA69407.1"/>
    </source>
</evidence>
<dbReference type="RefSeq" id="WP_100846286.1">
    <property type="nucleotide sequence ID" value="NZ_PHHE01000001.1"/>
</dbReference>
<accession>A0ABX4PWH1</accession>
<dbReference type="Proteomes" id="UP000232455">
    <property type="component" value="Unassembled WGS sequence"/>
</dbReference>
<gene>
    <name evidence="2" type="ORF">ATI02_2255</name>
</gene>
<keyword evidence="3" id="KW-1185">Reference proteome</keyword>
<dbReference type="InterPro" id="IPR025319">
    <property type="entry name" value="DUF4224"/>
</dbReference>
<evidence type="ECO:0000313" key="3">
    <source>
        <dbReference type="Proteomes" id="UP000232455"/>
    </source>
</evidence>
<organism evidence="2 3">
    <name type="scientific">Pseudomonas baetica</name>
    <dbReference type="NCBI Taxonomy" id="674054"/>
    <lineage>
        <taxon>Bacteria</taxon>
        <taxon>Pseudomonadati</taxon>
        <taxon>Pseudomonadota</taxon>
        <taxon>Gammaproteobacteria</taxon>
        <taxon>Pseudomonadales</taxon>
        <taxon>Pseudomonadaceae</taxon>
        <taxon>Pseudomonas</taxon>
    </lineage>
</organism>
<reference evidence="2 3" key="1">
    <citation type="submission" date="2017-11" db="EMBL/GenBank/DDBJ databases">
        <title>Genome sequencing of a diverse group of Pseudomonas species.</title>
        <authorList>
            <person name="Loper J."/>
        </authorList>
    </citation>
    <scope>NUCLEOTIDE SEQUENCE [LARGE SCALE GENOMIC DNA]</scope>
    <source>
        <strain evidence="2 3">LMG 25716</strain>
    </source>
</reference>
<protein>
    <submittedName>
        <fullName evidence="2">Uncharacterized protein DUF4224</fullName>
    </submittedName>
</protein>
<proteinExistence type="predicted"/>